<proteinExistence type="predicted"/>
<feature type="transmembrane region" description="Helical" evidence="1">
    <location>
        <begin position="215"/>
        <end position="239"/>
    </location>
</feature>
<sequence length="742" mass="79772">MRVILVRKVVMMVVIGRDTALLLLLLLHIQHRDIVHTLRSDELRTLLLLLLLLLVLTLNVIGLVATAQVHLVVVGKPAERNVILFAQQQQPILGRQAQILVGFETCPRAGLLPQLLRCQRWFTVSAVRGLVGTGARRDKHLLVIGGSRPLPFRSSVTPTSTVADGEQAWLPPPFDCPTSTLLRFRLRFSRFSAFSCFFVCSLSITRSWMRSFCFTRSFVISSIFFSTLFGGSTVCAMVASTTEPAARGSCVTSPTGTVAVLFVVPTPCDRISKLSSSMSGSPASFRPWAAANAENVIFVDGSSFIGVFASSAIRTLVDVIDAATGRNLLVDRFHQLRLRCVMAMVMLRQIPDDAILRRTGVSGDSSRHHRFPIAAATALRSTKFSDTASSAAQSDSSVSVRLFCVVTSVSSCESESAGSAGTASCCVTGASGASGVRSASVSTSAAVGVRGFVCCRFNCFGRCSAASSTNGRFFNVSILFSLRASNLKPGLRRETKSDNEERCSAVSAVTSTVSSATSSIRVPSSWVGVVAYSSAPPSPMPGPPAPSSTTYLGRDLRVRRQPLHQLQIFRITDIATVDDHQTVDLHQLASRVSHLQPRVVLMDSTSDDRLLPPAPNNAPLLLPSPFPMAGRLPSYKFSFSVSFAGCIDCGGSPSRLTMAGGWPAVLLLLASVVGLICAAGLSSFWHSVMFEWNDLNFESSAEAEPDFSMPSPVVPSPSRYFFFSSRLFFDAMPSVLAVLLST</sequence>
<name>A0A182QN95_9DIPT</name>
<dbReference type="AlphaFoldDB" id="A0A182QN95"/>
<keyword evidence="1" id="KW-0472">Membrane</keyword>
<evidence type="ECO:0000313" key="3">
    <source>
        <dbReference type="Proteomes" id="UP000075886"/>
    </source>
</evidence>
<dbReference type="VEuPathDB" id="VectorBase:AFAF013602"/>
<reference evidence="2" key="2">
    <citation type="submission" date="2020-05" db="UniProtKB">
        <authorList>
            <consortium name="EnsemblMetazoa"/>
        </authorList>
    </citation>
    <scope>IDENTIFICATION</scope>
    <source>
        <strain evidence="2">FAR1</strain>
    </source>
</reference>
<evidence type="ECO:0008006" key="4">
    <source>
        <dbReference type="Google" id="ProtNLM"/>
    </source>
</evidence>
<evidence type="ECO:0000313" key="2">
    <source>
        <dbReference type="EnsemblMetazoa" id="AFAF013602-PA"/>
    </source>
</evidence>
<dbReference type="Proteomes" id="UP000075886">
    <property type="component" value="Unassembled WGS sequence"/>
</dbReference>
<reference evidence="3" key="1">
    <citation type="submission" date="2014-01" db="EMBL/GenBank/DDBJ databases">
        <title>The Genome Sequence of Anopheles farauti FAR1 (V2).</title>
        <authorList>
            <consortium name="The Broad Institute Genomics Platform"/>
            <person name="Neafsey D.E."/>
            <person name="Besansky N."/>
            <person name="Howell P."/>
            <person name="Walton C."/>
            <person name="Young S.K."/>
            <person name="Zeng Q."/>
            <person name="Gargeya S."/>
            <person name="Fitzgerald M."/>
            <person name="Haas B."/>
            <person name="Abouelleil A."/>
            <person name="Allen A.W."/>
            <person name="Alvarado L."/>
            <person name="Arachchi H.M."/>
            <person name="Berlin A.M."/>
            <person name="Chapman S.B."/>
            <person name="Gainer-Dewar J."/>
            <person name="Goldberg J."/>
            <person name="Griggs A."/>
            <person name="Gujja S."/>
            <person name="Hansen M."/>
            <person name="Howarth C."/>
            <person name="Imamovic A."/>
            <person name="Ireland A."/>
            <person name="Larimer J."/>
            <person name="McCowan C."/>
            <person name="Murphy C."/>
            <person name="Pearson M."/>
            <person name="Poon T.W."/>
            <person name="Priest M."/>
            <person name="Roberts A."/>
            <person name="Saif S."/>
            <person name="Shea T."/>
            <person name="Sisk P."/>
            <person name="Sykes S."/>
            <person name="Wortman J."/>
            <person name="Nusbaum C."/>
            <person name="Birren B."/>
        </authorList>
    </citation>
    <scope>NUCLEOTIDE SEQUENCE [LARGE SCALE GENOMIC DNA]</scope>
    <source>
        <strain evidence="3">FAR1</strain>
    </source>
</reference>
<keyword evidence="3" id="KW-1185">Reference proteome</keyword>
<evidence type="ECO:0000256" key="1">
    <source>
        <dbReference type="SAM" id="Phobius"/>
    </source>
</evidence>
<dbReference type="EMBL" id="AXCN02002008">
    <property type="status" value="NOT_ANNOTATED_CDS"/>
    <property type="molecule type" value="Genomic_DNA"/>
</dbReference>
<dbReference type="EnsemblMetazoa" id="AFAF013602-RA">
    <property type="protein sequence ID" value="AFAF013602-PA"/>
    <property type="gene ID" value="AFAF013602"/>
</dbReference>
<keyword evidence="1" id="KW-1133">Transmembrane helix</keyword>
<keyword evidence="1" id="KW-0812">Transmembrane</keyword>
<organism evidence="2 3">
    <name type="scientific">Anopheles farauti</name>
    <dbReference type="NCBI Taxonomy" id="69004"/>
    <lineage>
        <taxon>Eukaryota</taxon>
        <taxon>Metazoa</taxon>
        <taxon>Ecdysozoa</taxon>
        <taxon>Arthropoda</taxon>
        <taxon>Hexapoda</taxon>
        <taxon>Insecta</taxon>
        <taxon>Pterygota</taxon>
        <taxon>Neoptera</taxon>
        <taxon>Endopterygota</taxon>
        <taxon>Diptera</taxon>
        <taxon>Nematocera</taxon>
        <taxon>Culicoidea</taxon>
        <taxon>Culicidae</taxon>
        <taxon>Anophelinae</taxon>
        <taxon>Anopheles</taxon>
    </lineage>
</organism>
<protein>
    <recommendedName>
        <fullName evidence="4">Transmembrane protein</fullName>
    </recommendedName>
</protein>
<feature type="transmembrane region" description="Helical" evidence="1">
    <location>
        <begin position="48"/>
        <end position="74"/>
    </location>
</feature>
<feature type="transmembrane region" description="Helical" evidence="1">
    <location>
        <begin position="664"/>
        <end position="685"/>
    </location>
</feature>
<accession>A0A182QN95</accession>